<evidence type="ECO:0000259" key="1">
    <source>
        <dbReference type="PROSITE" id="PS51857"/>
    </source>
</evidence>
<dbReference type="Pfam" id="PF00313">
    <property type="entry name" value="CSD"/>
    <property type="match status" value="1"/>
</dbReference>
<dbReference type="EMBL" id="JBJKFK010001515">
    <property type="protein sequence ID" value="KAL3312884.1"/>
    <property type="molecule type" value="Genomic_DNA"/>
</dbReference>
<dbReference type="SMART" id="SM00357">
    <property type="entry name" value="CSP"/>
    <property type="match status" value="1"/>
</dbReference>
<dbReference type="Gene3D" id="2.40.50.140">
    <property type="entry name" value="Nucleic acid-binding proteins"/>
    <property type="match status" value="1"/>
</dbReference>
<sequence>MAVANQNNQDPINTAVQGRVKWFNVKAGYGFIKRNDNNDDIFVHRASILRPNPEHPIPSLDDSEQVVFDIIQSTKGFEAVNVTGPGRANVMPLNPEECILIAVAQIFIKR</sequence>
<dbReference type="AlphaFoldDB" id="A0ABD2PZQ3"/>
<dbReference type="PRINTS" id="PR00050">
    <property type="entry name" value="COLDSHOCK"/>
</dbReference>
<dbReference type="InterPro" id="IPR012340">
    <property type="entry name" value="NA-bd_OB-fold"/>
</dbReference>
<organism evidence="2 3">
    <name type="scientific">Cichlidogyrus casuarinus</name>
    <dbReference type="NCBI Taxonomy" id="1844966"/>
    <lineage>
        <taxon>Eukaryota</taxon>
        <taxon>Metazoa</taxon>
        <taxon>Spiralia</taxon>
        <taxon>Lophotrochozoa</taxon>
        <taxon>Platyhelminthes</taxon>
        <taxon>Monogenea</taxon>
        <taxon>Monopisthocotylea</taxon>
        <taxon>Dactylogyridea</taxon>
        <taxon>Ancyrocephalidae</taxon>
        <taxon>Cichlidogyrus</taxon>
    </lineage>
</organism>
<dbReference type="InterPro" id="IPR050181">
    <property type="entry name" value="Cold_shock_domain"/>
</dbReference>
<dbReference type="InterPro" id="IPR002059">
    <property type="entry name" value="CSP_DNA-bd"/>
</dbReference>
<accession>A0ABD2PZQ3</accession>
<evidence type="ECO:0000313" key="2">
    <source>
        <dbReference type="EMBL" id="KAL3312884.1"/>
    </source>
</evidence>
<gene>
    <name evidence="2" type="primary">YBX2</name>
    <name evidence="2" type="ORF">Ciccas_008517</name>
</gene>
<dbReference type="PROSITE" id="PS51857">
    <property type="entry name" value="CSD_2"/>
    <property type="match status" value="1"/>
</dbReference>
<dbReference type="Proteomes" id="UP001626550">
    <property type="component" value="Unassembled WGS sequence"/>
</dbReference>
<keyword evidence="3" id="KW-1185">Reference proteome</keyword>
<protein>
    <submittedName>
        <fullName evidence="2">Y-box-binding protein 2</fullName>
    </submittedName>
</protein>
<dbReference type="InterPro" id="IPR011129">
    <property type="entry name" value="CSD"/>
</dbReference>
<feature type="domain" description="CSD" evidence="1">
    <location>
        <begin position="15"/>
        <end position="84"/>
    </location>
</feature>
<dbReference type="CDD" id="cd04458">
    <property type="entry name" value="CSP_CDS"/>
    <property type="match status" value="1"/>
</dbReference>
<reference evidence="2 3" key="1">
    <citation type="submission" date="2024-11" db="EMBL/GenBank/DDBJ databases">
        <title>Adaptive evolution of stress response genes in parasites aligns with host niche diversity.</title>
        <authorList>
            <person name="Hahn C."/>
            <person name="Resl P."/>
        </authorList>
    </citation>
    <scope>NUCLEOTIDE SEQUENCE [LARGE SCALE GENOMIC DNA]</scope>
    <source>
        <strain evidence="2">EGGRZ-B1_66</strain>
        <tissue evidence="2">Body</tissue>
    </source>
</reference>
<name>A0ABD2PZQ3_9PLAT</name>
<comment type="caution">
    <text evidence="2">The sequence shown here is derived from an EMBL/GenBank/DDBJ whole genome shotgun (WGS) entry which is preliminary data.</text>
</comment>
<evidence type="ECO:0000313" key="3">
    <source>
        <dbReference type="Proteomes" id="UP001626550"/>
    </source>
</evidence>
<dbReference type="SUPFAM" id="SSF50249">
    <property type="entry name" value="Nucleic acid-binding proteins"/>
    <property type="match status" value="1"/>
</dbReference>
<proteinExistence type="predicted"/>
<dbReference type="PANTHER" id="PTHR11544">
    <property type="entry name" value="COLD SHOCK DOMAIN CONTAINING PROTEINS"/>
    <property type="match status" value="1"/>
</dbReference>